<dbReference type="InterPro" id="IPR057720">
    <property type="entry name" value="RRM_YTH1"/>
</dbReference>
<dbReference type="GO" id="GO:1990247">
    <property type="term" value="F:N6-methyladenosine-containing RNA reader activity"/>
    <property type="evidence" value="ECO:0007669"/>
    <property type="project" value="TreeGrafter"/>
</dbReference>
<dbReference type="EMBL" id="JARKIF010000010">
    <property type="protein sequence ID" value="KAJ7628330.1"/>
    <property type="molecule type" value="Genomic_DNA"/>
</dbReference>
<dbReference type="InterPro" id="IPR007275">
    <property type="entry name" value="YTH_domain"/>
</dbReference>
<organism evidence="5 6">
    <name type="scientific">Roridomyces roridus</name>
    <dbReference type="NCBI Taxonomy" id="1738132"/>
    <lineage>
        <taxon>Eukaryota</taxon>
        <taxon>Fungi</taxon>
        <taxon>Dikarya</taxon>
        <taxon>Basidiomycota</taxon>
        <taxon>Agaricomycotina</taxon>
        <taxon>Agaricomycetes</taxon>
        <taxon>Agaricomycetidae</taxon>
        <taxon>Agaricales</taxon>
        <taxon>Marasmiineae</taxon>
        <taxon>Mycenaceae</taxon>
        <taxon>Roridomyces</taxon>
    </lineage>
</organism>
<dbReference type="GO" id="GO:0000398">
    <property type="term" value="P:mRNA splicing, via spliceosome"/>
    <property type="evidence" value="ECO:0007669"/>
    <property type="project" value="TreeGrafter"/>
</dbReference>
<evidence type="ECO:0000259" key="4">
    <source>
        <dbReference type="PROSITE" id="PS50882"/>
    </source>
</evidence>
<evidence type="ECO:0000256" key="2">
    <source>
        <dbReference type="SAM" id="MobiDB-lite"/>
    </source>
</evidence>
<dbReference type="Gene3D" id="3.10.590.10">
    <property type="entry name" value="ph1033 like domains"/>
    <property type="match status" value="2"/>
</dbReference>
<feature type="compositionally biased region" description="Low complexity" evidence="2">
    <location>
        <begin position="153"/>
        <end position="172"/>
    </location>
</feature>
<dbReference type="PROSITE" id="PS50102">
    <property type="entry name" value="RRM"/>
    <property type="match status" value="1"/>
</dbReference>
<dbReference type="PANTHER" id="PTHR12357:SF3">
    <property type="entry name" value="YTH DOMAIN-CONTAINING PROTEIN 1"/>
    <property type="match status" value="1"/>
</dbReference>
<feature type="region of interest" description="Disordered" evidence="2">
    <location>
        <begin position="1"/>
        <end position="32"/>
    </location>
</feature>
<feature type="compositionally biased region" description="Polar residues" evidence="2">
    <location>
        <begin position="132"/>
        <end position="152"/>
    </location>
</feature>
<dbReference type="GO" id="GO:0000381">
    <property type="term" value="P:regulation of alternative mRNA splicing, via spliceosome"/>
    <property type="evidence" value="ECO:0007669"/>
    <property type="project" value="TreeGrafter"/>
</dbReference>
<feature type="region of interest" description="Disordered" evidence="2">
    <location>
        <begin position="422"/>
        <end position="561"/>
    </location>
</feature>
<gene>
    <name evidence="5" type="ORF">FB45DRAFT_1028427</name>
</gene>
<feature type="compositionally biased region" description="Low complexity" evidence="2">
    <location>
        <begin position="319"/>
        <end position="336"/>
    </location>
</feature>
<keyword evidence="6" id="KW-1185">Reference proteome</keyword>
<evidence type="ECO:0000313" key="6">
    <source>
        <dbReference type="Proteomes" id="UP001221142"/>
    </source>
</evidence>
<dbReference type="InterPro" id="IPR000504">
    <property type="entry name" value="RRM_dom"/>
</dbReference>
<dbReference type="Proteomes" id="UP001221142">
    <property type="component" value="Unassembled WGS sequence"/>
</dbReference>
<dbReference type="InterPro" id="IPR045168">
    <property type="entry name" value="YTH_prot"/>
</dbReference>
<protein>
    <submittedName>
        <fullName evidence="5">YT521-B-like domain-containing protein</fullName>
    </submittedName>
</protein>
<evidence type="ECO:0000313" key="5">
    <source>
        <dbReference type="EMBL" id="KAJ7628330.1"/>
    </source>
</evidence>
<sequence length="616" mass="67656">MKQREESEAKDSEFHYPSLDNNPPDSAVHHLSYSVRSTEYGVQPVEQPSFSLYPLTLSEQPPPHSERAEGTFPSSPFAYPRQQQPAFVPSSPIYAPSSPNTAHLPSLVSPPATGRAQGEGPGPWWYMPGQSPLPSNSTMSGLPVQPFSQASWSTQQHLSPSPSPSSSRFSQSQKDHLKPLSRRTYHPNPPAARSEWVMWVGNVPGNAEHDELWRFFTQPHDSGTGGARGKENGGVISIFLISRSRCAFVNYETDADLQAAIKRFDGSSMRAADPRAARLVCRVRGNSGDLRSGVGGQRGTGLHKEWVRKQTESPGPKQTSSHSSIASTPSNASTTSSFLETHFPQRFFILKSLTQDDINTSVHSGLWATQRHNEDVLDRAFRTAKDVFLIFSVNKSGGFCGYARMQGTIGNDEDKATVEWGTRAQPDSTSPVIPSSSKPPVLVASPEPERPDEVRTDSPAGGKLSRPQSAPLVPPQHDAQTAPPYLGRLHRGISPVHLNPKYSLGQRRPMESTPEEEGNDTGYVAPSPQPAPQEAEEEEAEEKLPGKAEMDAGGEADSDPGWGRNFKLQWLSTVHLPFQRTRHIRNAWNRNREVKVSRDGTEIEPVAGQLLLAEWK</sequence>
<feature type="region of interest" description="Disordered" evidence="2">
    <location>
        <begin position="308"/>
        <end position="336"/>
    </location>
</feature>
<dbReference type="GO" id="GO:0005654">
    <property type="term" value="C:nucleoplasm"/>
    <property type="evidence" value="ECO:0007669"/>
    <property type="project" value="TreeGrafter"/>
</dbReference>
<dbReference type="InterPro" id="IPR012677">
    <property type="entry name" value="Nucleotide-bd_a/b_plait_sf"/>
</dbReference>
<reference evidence="5" key="1">
    <citation type="submission" date="2023-03" db="EMBL/GenBank/DDBJ databases">
        <title>Massive genome expansion in bonnet fungi (Mycena s.s.) driven by repeated elements and novel gene families across ecological guilds.</title>
        <authorList>
            <consortium name="Lawrence Berkeley National Laboratory"/>
            <person name="Harder C.B."/>
            <person name="Miyauchi S."/>
            <person name="Viragh M."/>
            <person name="Kuo A."/>
            <person name="Thoen E."/>
            <person name="Andreopoulos B."/>
            <person name="Lu D."/>
            <person name="Skrede I."/>
            <person name="Drula E."/>
            <person name="Henrissat B."/>
            <person name="Morin E."/>
            <person name="Kohler A."/>
            <person name="Barry K."/>
            <person name="LaButti K."/>
            <person name="Morin E."/>
            <person name="Salamov A."/>
            <person name="Lipzen A."/>
            <person name="Mereny Z."/>
            <person name="Hegedus B."/>
            <person name="Baldrian P."/>
            <person name="Stursova M."/>
            <person name="Weitz H."/>
            <person name="Taylor A."/>
            <person name="Grigoriev I.V."/>
            <person name="Nagy L.G."/>
            <person name="Martin F."/>
            <person name="Kauserud H."/>
        </authorList>
    </citation>
    <scope>NUCLEOTIDE SEQUENCE</scope>
    <source>
        <strain evidence="5">9284</strain>
    </source>
</reference>
<keyword evidence="1" id="KW-0694">RNA-binding</keyword>
<dbReference type="PROSITE" id="PS50882">
    <property type="entry name" value="YTH"/>
    <property type="match status" value="1"/>
</dbReference>
<dbReference type="InterPro" id="IPR035979">
    <property type="entry name" value="RBD_domain_sf"/>
</dbReference>
<evidence type="ECO:0000256" key="1">
    <source>
        <dbReference type="PROSITE-ProRule" id="PRU00176"/>
    </source>
</evidence>
<name>A0AAD7BR08_9AGAR</name>
<feature type="compositionally biased region" description="Basic and acidic residues" evidence="2">
    <location>
        <begin position="447"/>
        <end position="456"/>
    </location>
</feature>
<dbReference type="AlphaFoldDB" id="A0AAD7BR08"/>
<dbReference type="SUPFAM" id="SSF54928">
    <property type="entry name" value="RNA-binding domain, RBD"/>
    <property type="match status" value="1"/>
</dbReference>
<dbReference type="CDD" id="cd21134">
    <property type="entry name" value="YTH"/>
    <property type="match status" value="1"/>
</dbReference>
<dbReference type="Gene3D" id="3.30.70.330">
    <property type="match status" value="1"/>
</dbReference>
<dbReference type="PANTHER" id="PTHR12357">
    <property type="entry name" value="YTH YT521-B HOMOLOGY DOMAIN-CONTAINING"/>
    <property type="match status" value="1"/>
</dbReference>
<proteinExistence type="predicted"/>
<comment type="caution">
    <text evidence="5">The sequence shown here is derived from an EMBL/GenBank/DDBJ whole genome shotgun (WGS) entry which is preliminary data.</text>
</comment>
<dbReference type="Pfam" id="PF04146">
    <property type="entry name" value="YTH"/>
    <property type="match status" value="1"/>
</dbReference>
<dbReference type="Pfam" id="PF25701">
    <property type="entry name" value="RRM_YTH1"/>
    <property type="match status" value="1"/>
</dbReference>
<feature type="domain" description="RRM" evidence="3">
    <location>
        <begin position="196"/>
        <end position="279"/>
    </location>
</feature>
<feature type="compositionally biased region" description="Low complexity" evidence="2">
    <location>
        <begin position="426"/>
        <end position="440"/>
    </location>
</feature>
<feature type="region of interest" description="Disordered" evidence="2">
    <location>
        <begin position="51"/>
        <end position="188"/>
    </location>
</feature>
<dbReference type="GO" id="GO:0003729">
    <property type="term" value="F:mRNA binding"/>
    <property type="evidence" value="ECO:0007669"/>
    <property type="project" value="TreeGrafter"/>
</dbReference>
<evidence type="ECO:0000259" key="3">
    <source>
        <dbReference type="PROSITE" id="PS50102"/>
    </source>
</evidence>
<dbReference type="CDD" id="cd00590">
    <property type="entry name" value="RRM_SF"/>
    <property type="match status" value="1"/>
</dbReference>
<feature type="compositionally biased region" description="Basic and acidic residues" evidence="2">
    <location>
        <begin position="1"/>
        <end position="14"/>
    </location>
</feature>
<feature type="domain" description="YTH" evidence="4">
    <location>
        <begin position="345"/>
        <end position="615"/>
    </location>
</feature>
<accession>A0AAD7BR08</accession>